<feature type="compositionally biased region" description="Basic and acidic residues" evidence="1">
    <location>
        <begin position="56"/>
        <end position="66"/>
    </location>
</feature>
<evidence type="ECO:0000313" key="3">
    <source>
        <dbReference type="Proteomes" id="UP000000763"/>
    </source>
</evidence>
<dbReference type="EMBL" id="AP005684">
    <property type="protein sequence ID" value="BAD36213.1"/>
    <property type="molecule type" value="Genomic_DNA"/>
</dbReference>
<reference evidence="3" key="2">
    <citation type="journal article" date="2008" name="Nucleic Acids Res.">
        <title>The rice annotation project database (RAP-DB): 2008 update.</title>
        <authorList>
            <consortium name="The rice annotation project (RAP)"/>
        </authorList>
    </citation>
    <scope>GENOME REANNOTATION</scope>
    <source>
        <strain evidence="3">cv. Nipponbare</strain>
    </source>
</reference>
<protein>
    <submittedName>
        <fullName evidence="2">Uncharacterized protein</fullName>
    </submittedName>
</protein>
<dbReference type="AlphaFoldDB" id="Q69NC8"/>
<sequence>MDADNERGRLDEGRADDERNWERREDDDKDRQGGDEGRRGQGRPCRCDAEGGGGAADRRTGEEKGVAEGTPAWMAWRRRAAACSGFRAKQRSSRRRGRCSDVDGGDGDVGRCSGTGEGAAGGGAVAATSLFTREDASPVVSPRNGGDAGEEDAPSTLRVATPQPDSARSWREVRLEVGRRRSERRRRRGEAGWPRGDAGGG</sequence>
<dbReference type="Proteomes" id="UP000000763">
    <property type="component" value="Chromosome 9"/>
</dbReference>
<gene>
    <name evidence="2" type="primary">OJ1742_G01.30</name>
</gene>
<evidence type="ECO:0000313" key="2">
    <source>
        <dbReference type="EMBL" id="BAD36213.1"/>
    </source>
</evidence>
<feature type="compositionally biased region" description="Basic residues" evidence="1">
    <location>
        <begin position="88"/>
        <end position="97"/>
    </location>
</feature>
<accession>Q69NC8</accession>
<feature type="region of interest" description="Disordered" evidence="1">
    <location>
        <begin position="1"/>
        <end position="201"/>
    </location>
</feature>
<evidence type="ECO:0000256" key="1">
    <source>
        <dbReference type="SAM" id="MobiDB-lite"/>
    </source>
</evidence>
<feature type="compositionally biased region" description="Gly residues" evidence="1">
    <location>
        <begin position="113"/>
        <end position="124"/>
    </location>
</feature>
<feature type="compositionally biased region" description="Basic and acidic residues" evidence="1">
    <location>
        <begin position="168"/>
        <end position="180"/>
    </location>
</feature>
<name>Q69NC8_ORYSJ</name>
<feature type="compositionally biased region" description="Low complexity" evidence="1">
    <location>
        <begin position="191"/>
        <end position="201"/>
    </location>
</feature>
<organism evidence="2 3">
    <name type="scientific">Oryza sativa subsp. japonica</name>
    <name type="common">Rice</name>
    <dbReference type="NCBI Taxonomy" id="39947"/>
    <lineage>
        <taxon>Eukaryota</taxon>
        <taxon>Viridiplantae</taxon>
        <taxon>Streptophyta</taxon>
        <taxon>Embryophyta</taxon>
        <taxon>Tracheophyta</taxon>
        <taxon>Spermatophyta</taxon>
        <taxon>Magnoliopsida</taxon>
        <taxon>Liliopsida</taxon>
        <taxon>Poales</taxon>
        <taxon>Poaceae</taxon>
        <taxon>BOP clade</taxon>
        <taxon>Oryzoideae</taxon>
        <taxon>Oryzeae</taxon>
        <taxon>Oryzinae</taxon>
        <taxon>Oryza</taxon>
        <taxon>Oryza sativa</taxon>
    </lineage>
</organism>
<feature type="compositionally biased region" description="Basic and acidic residues" evidence="1">
    <location>
        <begin position="1"/>
        <end position="49"/>
    </location>
</feature>
<proteinExistence type="predicted"/>
<reference evidence="3" key="1">
    <citation type="journal article" date="2005" name="Nature">
        <title>The map-based sequence of the rice genome.</title>
        <authorList>
            <consortium name="International rice genome sequencing project (IRGSP)"/>
            <person name="Matsumoto T."/>
            <person name="Wu J."/>
            <person name="Kanamori H."/>
            <person name="Katayose Y."/>
            <person name="Fujisawa M."/>
            <person name="Namiki N."/>
            <person name="Mizuno H."/>
            <person name="Yamamoto K."/>
            <person name="Antonio B.A."/>
            <person name="Baba T."/>
            <person name="Sakata K."/>
            <person name="Nagamura Y."/>
            <person name="Aoki H."/>
            <person name="Arikawa K."/>
            <person name="Arita K."/>
            <person name="Bito T."/>
            <person name="Chiden Y."/>
            <person name="Fujitsuka N."/>
            <person name="Fukunaka R."/>
            <person name="Hamada M."/>
            <person name="Harada C."/>
            <person name="Hayashi A."/>
            <person name="Hijishita S."/>
            <person name="Honda M."/>
            <person name="Hosokawa S."/>
            <person name="Ichikawa Y."/>
            <person name="Idonuma A."/>
            <person name="Iijima M."/>
            <person name="Ikeda M."/>
            <person name="Ikeno M."/>
            <person name="Ito K."/>
            <person name="Ito S."/>
            <person name="Ito T."/>
            <person name="Ito Y."/>
            <person name="Ito Y."/>
            <person name="Iwabuchi A."/>
            <person name="Kamiya K."/>
            <person name="Karasawa W."/>
            <person name="Kurita K."/>
            <person name="Katagiri S."/>
            <person name="Kikuta A."/>
            <person name="Kobayashi H."/>
            <person name="Kobayashi N."/>
            <person name="Machita K."/>
            <person name="Maehara T."/>
            <person name="Masukawa M."/>
            <person name="Mizubayashi T."/>
            <person name="Mukai Y."/>
            <person name="Nagasaki H."/>
            <person name="Nagata Y."/>
            <person name="Naito S."/>
            <person name="Nakashima M."/>
            <person name="Nakama Y."/>
            <person name="Nakamichi Y."/>
            <person name="Nakamura M."/>
            <person name="Meguro A."/>
            <person name="Negishi M."/>
            <person name="Ohta I."/>
            <person name="Ohta T."/>
            <person name="Okamoto M."/>
            <person name="Ono N."/>
            <person name="Saji S."/>
            <person name="Sakaguchi M."/>
            <person name="Sakai K."/>
            <person name="Shibata M."/>
            <person name="Shimokawa T."/>
            <person name="Song J."/>
            <person name="Takazaki Y."/>
            <person name="Terasawa K."/>
            <person name="Tsugane M."/>
            <person name="Tsuji K."/>
            <person name="Ueda S."/>
            <person name="Waki K."/>
            <person name="Yamagata H."/>
            <person name="Yamamoto M."/>
            <person name="Yamamoto S."/>
            <person name="Yamane H."/>
            <person name="Yoshiki S."/>
            <person name="Yoshihara R."/>
            <person name="Yukawa K."/>
            <person name="Zhong H."/>
            <person name="Yano M."/>
            <person name="Yuan Q."/>
            <person name="Ouyang S."/>
            <person name="Liu J."/>
            <person name="Jones K.M."/>
            <person name="Gansberger K."/>
            <person name="Moffat K."/>
            <person name="Hill J."/>
            <person name="Bera J."/>
            <person name="Fadrosh D."/>
            <person name="Jin S."/>
            <person name="Johri S."/>
            <person name="Kim M."/>
            <person name="Overton L."/>
            <person name="Reardon M."/>
            <person name="Tsitrin T."/>
            <person name="Vuong H."/>
            <person name="Weaver B."/>
            <person name="Ciecko A."/>
            <person name="Tallon L."/>
            <person name="Jackson J."/>
            <person name="Pai G."/>
            <person name="Aken S.V."/>
            <person name="Utterback T."/>
            <person name="Reidmuller S."/>
            <person name="Feldblyum T."/>
            <person name="Hsiao J."/>
            <person name="Zismann V."/>
            <person name="Iobst S."/>
            <person name="de Vazeille A.R."/>
            <person name="Buell C.R."/>
            <person name="Ying K."/>
            <person name="Li Y."/>
            <person name="Lu T."/>
            <person name="Huang Y."/>
            <person name="Zhao Q."/>
            <person name="Feng Q."/>
            <person name="Zhang L."/>
            <person name="Zhu J."/>
            <person name="Weng Q."/>
            <person name="Mu J."/>
            <person name="Lu Y."/>
            <person name="Fan D."/>
            <person name="Liu Y."/>
            <person name="Guan J."/>
            <person name="Zhang Y."/>
            <person name="Yu S."/>
            <person name="Liu X."/>
            <person name="Zhang Y."/>
            <person name="Hong G."/>
            <person name="Han B."/>
            <person name="Choisne N."/>
            <person name="Demange N."/>
            <person name="Orjeda G."/>
            <person name="Samain S."/>
            <person name="Cattolico L."/>
            <person name="Pelletier E."/>
            <person name="Couloux A."/>
            <person name="Segurens B."/>
            <person name="Wincker P."/>
            <person name="D'Hont A."/>
            <person name="Scarpelli C."/>
            <person name="Weissenbach J."/>
            <person name="Salanoubat M."/>
            <person name="Quetier F."/>
            <person name="Yu Y."/>
            <person name="Kim H.R."/>
            <person name="Rambo T."/>
            <person name="Currie J."/>
            <person name="Collura K."/>
            <person name="Luo M."/>
            <person name="Yang T."/>
            <person name="Ammiraju J.S.S."/>
            <person name="Engler F."/>
            <person name="Soderlund C."/>
            <person name="Wing R.A."/>
            <person name="Palmer L.E."/>
            <person name="de la Bastide M."/>
            <person name="Spiegel L."/>
            <person name="Nascimento L."/>
            <person name="Zutavern T."/>
            <person name="O'Shaughnessy A."/>
            <person name="Dike S."/>
            <person name="Dedhia N."/>
            <person name="Preston R."/>
            <person name="Balija V."/>
            <person name="McCombie W.R."/>
            <person name="Chow T."/>
            <person name="Chen H."/>
            <person name="Chung M."/>
            <person name="Chen C."/>
            <person name="Shaw J."/>
            <person name="Wu H."/>
            <person name="Hsiao K."/>
            <person name="Chao Y."/>
            <person name="Chu M."/>
            <person name="Cheng C."/>
            <person name="Hour A."/>
            <person name="Lee P."/>
            <person name="Lin S."/>
            <person name="Lin Y."/>
            <person name="Liou J."/>
            <person name="Liu S."/>
            <person name="Hsing Y."/>
            <person name="Raghuvanshi S."/>
            <person name="Mohanty A."/>
            <person name="Bharti A.K."/>
            <person name="Gaur A."/>
            <person name="Gupta V."/>
            <person name="Kumar D."/>
            <person name="Ravi V."/>
            <person name="Vij S."/>
            <person name="Kapur A."/>
            <person name="Khurana P."/>
            <person name="Khurana P."/>
            <person name="Khurana J.P."/>
            <person name="Tyagi A.K."/>
            <person name="Gaikwad K."/>
            <person name="Singh A."/>
            <person name="Dalal V."/>
            <person name="Srivastava S."/>
            <person name="Dixit A."/>
            <person name="Pal A.K."/>
            <person name="Ghazi I.A."/>
            <person name="Yadav M."/>
            <person name="Pandit A."/>
            <person name="Bhargava A."/>
            <person name="Sureshbabu K."/>
            <person name="Batra K."/>
            <person name="Sharma T.R."/>
            <person name="Mohapatra T."/>
            <person name="Singh N.K."/>
            <person name="Messing J."/>
            <person name="Nelson A.B."/>
            <person name="Fuks G."/>
            <person name="Kavchok S."/>
            <person name="Keizer G."/>
            <person name="Linton E."/>
            <person name="Llaca V."/>
            <person name="Song R."/>
            <person name="Tanyolac B."/>
            <person name="Young S."/>
            <person name="Ho-Il K."/>
            <person name="Hahn J.H."/>
            <person name="Sangsakoo G."/>
            <person name="Vanavichit A."/>
            <person name="de Mattos Luiz.A.T."/>
            <person name="Zimmer P.D."/>
            <person name="Malone G."/>
            <person name="Dellagostin O."/>
            <person name="de Oliveira A.C."/>
            <person name="Bevan M."/>
            <person name="Bancroft I."/>
            <person name="Minx P."/>
            <person name="Cordum H."/>
            <person name="Wilson R."/>
            <person name="Cheng Z."/>
            <person name="Jin W."/>
            <person name="Jiang J."/>
            <person name="Leong S.A."/>
            <person name="Iwama H."/>
            <person name="Gojobori T."/>
            <person name="Itoh T."/>
            <person name="Niimura Y."/>
            <person name="Fujii Y."/>
            <person name="Habara T."/>
            <person name="Sakai H."/>
            <person name="Sato Y."/>
            <person name="Wilson G."/>
            <person name="Kumar K."/>
            <person name="McCouch S."/>
            <person name="Juretic N."/>
            <person name="Hoen D."/>
            <person name="Wright S."/>
            <person name="Bruskiewich R."/>
            <person name="Bureau T."/>
            <person name="Miyao A."/>
            <person name="Hirochika H."/>
            <person name="Nishikawa T."/>
            <person name="Kadowaki K."/>
            <person name="Sugiura M."/>
            <person name="Burr B."/>
            <person name="Sasaki T."/>
        </authorList>
    </citation>
    <scope>NUCLEOTIDE SEQUENCE [LARGE SCALE GENOMIC DNA]</scope>
    <source>
        <strain evidence="3">cv. Nipponbare</strain>
    </source>
</reference>